<keyword evidence="5 8" id="KW-1133">Transmembrane helix</keyword>
<feature type="region of interest" description="Disordered" evidence="7">
    <location>
        <begin position="212"/>
        <end position="245"/>
    </location>
</feature>
<evidence type="ECO:0000256" key="6">
    <source>
        <dbReference type="ARBA" id="ARBA00023136"/>
    </source>
</evidence>
<feature type="transmembrane region" description="Helical" evidence="8">
    <location>
        <begin position="92"/>
        <end position="111"/>
    </location>
</feature>
<evidence type="ECO:0000259" key="9">
    <source>
        <dbReference type="PROSITE" id="PS50850"/>
    </source>
</evidence>
<organism evidence="10 11">
    <name type="scientific">Streptomyces microflavus</name>
    <name type="common">Streptomyces lipmanii</name>
    <dbReference type="NCBI Taxonomy" id="1919"/>
    <lineage>
        <taxon>Bacteria</taxon>
        <taxon>Bacillati</taxon>
        <taxon>Actinomycetota</taxon>
        <taxon>Actinomycetes</taxon>
        <taxon>Kitasatosporales</taxon>
        <taxon>Streptomycetaceae</taxon>
        <taxon>Streptomyces</taxon>
    </lineage>
</organism>
<dbReference type="GO" id="GO:0022857">
    <property type="term" value="F:transmembrane transporter activity"/>
    <property type="evidence" value="ECO:0007669"/>
    <property type="project" value="InterPro"/>
</dbReference>
<feature type="region of interest" description="Disordered" evidence="7">
    <location>
        <begin position="442"/>
        <end position="488"/>
    </location>
</feature>
<dbReference type="AlphaFoldDB" id="A0A6N9VH58"/>
<feature type="transmembrane region" description="Helical" evidence="8">
    <location>
        <begin position="345"/>
        <end position="365"/>
    </location>
</feature>
<keyword evidence="6 8" id="KW-0472">Membrane</keyword>
<evidence type="ECO:0000256" key="4">
    <source>
        <dbReference type="ARBA" id="ARBA00022692"/>
    </source>
</evidence>
<dbReference type="Pfam" id="PF07690">
    <property type="entry name" value="MFS_1"/>
    <property type="match status" value="1"/>
</dbReference>
<feature type="transmembrane region" description="Helical" evidence="8">
    <location>
        <begin position="321"/>
        <end position="339"/>
    </location>
</feature>
<feature type="transmembrane region" description="Helical" evidence="8">
    <location>
        <begin position="414"/>
        <end position="433"/>
    </location>
</feature>
<evidence type="ECO:0000313" key="11">
    <source>
        <dbReference type="Proteomes" id="UP000471648"/>
    </source>
</evidence>
<sequence length="488" mass="50495">MTEDGHAPRSRRARLADRLGVPRLSGNGRIVTATALDSFGVGMFIPLNFLFFLLTTDLTVQQVGYGTSLATLLSLPVAPLAGIAVDRWGPKASLVANNLISTVGFLCYLLVDSQASLVVVLFVVLCAERLYWVAWPAFVADLAEGEELDRWYAFTAAGKNASVGLGGAAGGALLGTGWSGAAVLIVVVNAGTSAITALLFAYPGRGVRTAAAPPPEAAAPKATGGAADESAVESTGESTGEEEGGWRSLLGDRTVFVLIGAQTAFVFAWLIPTTVLPVYLVAVRGLPPWLPSTAFTLNALLIVVAQSALTARLATVRRSRVVVRSAALMLATLLLLAVLPAAGSAVGVALVFAAVALFTFGQMAATPAMTAVSATVAPRRARGRYLSVVNLTWTVSAITGPALVGALIEDHTLLLWAMLAVLTALGGLGYHVAGRMAPERLGAPRARVSAPEPPGGSRPRSPTDPARRPRADGRTGRGPGRGRTRRPG</sequence>
<dbReference type="Proteomes" id="UP000471648">
    <property type="component" value="Unassembled WGS sequence"/>
</dbReference>
<dbReference type="InterPro" id="IPR050171">
    <property type="entry name" value="MFS_Transporters"/>
</dbReference>
<protein>
    <submittedName>
        <fullName evidence="10">MFS transporter</fullName>
    </submittedName>
</protein>
<reference evidence="10 11" key="1">
    <citation type="submission" date="2020-01" db="EMBL/GenBank/DDBJ databases">
        <title>Insect and environment-associated Actinomycetes.</title>
        <authorList>
            <person name="Currrie C."/>
            <person name="Chevrette M."/>
            <person name="Carlson C."/>
            <person name="Stubbendieck R."/>
            <person name="Wendt-Pienkowski E."/>
        </authorList>
    </citation>
    <scope>NUCLEOTIDE SEQUENCE [LARGE SCALE GENOMIC DNA]</scope>
    <source>
        <strain evidence="10 11">SID14438</strain>
    </source>
</reference>
<keyword evidence="3" id="KW-1003">Cell membrane</keyword>
<dbReference type="InterPro" id="IPR036259">
    <property type="entry name" value="MFS_trans_sf"/>
</dbReference>
<evidence type="ECO:0000256" key="8">
    <source>
        <dbReference type="SAM" id="Phobius"/>
    </source>
</evidence>
<dbReference type="InterPro" id="IPR020846">
    <property type="entry name" value="MFS_dom"/>
</dbReference>
<feature type="domain" description="Major facilitator superfamily (MFS) profile" evidence="9">
    <location>
        <begin position="1"/>
        <end position="441"/>
    </location>
</feature>
<evidence type="ECO:0000256" key="5">
    <source>
        <dbReference type="ARBA" id="ARBA00022989"/>
    </source>
</evidence>
<feature type="transmembrane region" description="Helical" evidence="8">
    <location>
        <begin position="117"/>
        <end position="139"/>
    </location>
</feature>
<evidence type="ECO:0000256" key="3">
    <source>
        <dbReference type="ARBA" id="ARBA00022475"/>
    </source>
</evidence>
<name>A0A6N9VH58_STRMI</name>
<feature type="transmembrane region" description="Helical" evidence="8">
    <location>
        <begin position="288"/>
        <end position="309"/>
    </location>
</feature>
<feature type="transmembrane region" description="Helical" evidence="8">
    <location>
        <begin position="180"/>
        <end position="202"/>
    </location>
</feature>
<evidence type="ECO:0000313" key="10">
    <source>
        <dbReference type="EMBL" id="NEB72210.1"/>
    </source>
</evidence>
<dbReference type="Gene3D" id="1.20.1250.20">
    <property type="entry name" value="MFS general substrate transporter like domains"/>
    <property type="match status" value="1"/>
</dbReference>
<keyword evidence="2" id="KW-0813">Transport</keyword>
<dbReference type="EMBL" id="JAAGME010001487">
    <property type="protein sequence ID" value="NEB72210.1"/>
    <property type="molecule type" value="Genomic_DNA"/>
</dbReference>
<keyword evidence="4 8" id="KW-0812">Transmembrane</keyword>
<evidence type="ECO:0000256" key="7">
    <source>
        <dbReference type="SAM" id="MobiDB-lite"/>
    </source>
</evidence>
<feature type="transmembrane region" description="Helical" evidence="8">
    <location>
        <begin position="65"/>
        <end position="85"/>
    </location>
</feature>
<dbReference type="SUPFAM" id="SSF103473">
    <property type="entry name" value="MFS general substrate transporter"/>
    <property type="match status" value="1"/>
</dbReference>
<comment type="subcellular location">
    <subcellularLocation>
        <location evidence="1">Cell membrane</location>
        <topology evidence="1">Multi-pass membrane protein</topology>
    </subcellularLocation>
</comment>
<dbReference type="PANTHER" id="PTHR23517">
    <property type="entry name" value="RESISTANCE PROTEIN MDTM, PUTATIVE-RELATED-RELATED"/>
    <property type="match status" value="1"/>
</dbReference>
<proteinExistence type="predicted"/>
<dbReference type="PROSITE" id="PS50850">
    <property type="entry name" value="MFS"/>
    <property type="match status" value="1"/>
</dbReference>
<dbReference type="GO" id="GO:0005886">
    <property type="term" value="C:plasma membrane"/>
    <property type="evidence" value="ECO:0007669"/>
    <property type="project" value="UniProtKB-SubCell"/>
</dbReference>
<feature type="transmembrane region" description="Helical" evidence="8">
    <location>
        <begin position="255"/>
        <end position="282"/>
    </location>
</feature>
<feature type="compositionally biased region" description="Basic and acidic residues" evidence="7">
    <location>
        <begin position="465"/>
        <end position="475"/>
    </location>
</feature>
<feature type="compositionally biased region" description="Low complexity" evidence="7">
    <location>
        <begin position="218"/>
        <end position="238"/>
    </location>
</feature>
<feature type="transmembrane region" description="Helical" evidence="8">
    <location>
        <begin position="30"/>
        <end position="53"/>
    </location>
</feature>
<feature type="transmembrane region" description="Helical" evidence="8">
    <location>
        <begin position="385"/>
        <end position="408"/>
    </location>
</feature>
<accession>A0A6N9VH58</accession>
<dbReference type="PANTHER" id="PTHR23517:SF2">
    <property type="entry name" value="MULTIDRUG RESISTANCE PROTEIN MDTH"/>
    <property type="match status" value="1"/>
</dbReference>
<gene>
    <name evidence="10" type="ORF">G3I39_34840</name>
</gene>
<comment type="caution">
    <text evidence="10">The sequence shown here is derived from an EMBL/GenBank/DDBJ whole genome shotgun (WGS) entry which is preliminary data.</text>
</comment>
<evidence type="ECO:0000256" key="2">
    <source>
        <dbReference type="ARBA" id="ARBA00022448"/>
    </source>
</evidence>
<dbReference type="InterPro" id="IPR011701">
    <property type="entry name" value="MFS"/>
</dbReference>
<evidence type="ECO:0000256" key="1">
    <source>
        <dbReference type="ARBA" id="ARBA00004651"/>
    </source>
</evidence>